<reference evidence="8" key="1">
    <citation type="journal article" date="2019" name="Int. J. Syst. Evol. Microbiol.">
        <title>The Global Catalogue of Microorganisms (GCM) 10K type strain sequencing project: providing services to taxonomists for standard genome sequencing and annotation.</title>
        <authorList>
            <consortium name="The Broad Institute Genomics Platform"/>
            <consortium name="The Broad Institute Genome Sequencing Center for Infectious Disease"/>
            <person name="Wu L."/>
            <person name="Ma J."/>
        </authorList>
    </citation>
    <scope>NUCLEOTIDE SEQUENCE [LARGE SCALE GENOMIC DNA]</scope>
    <source>
        <strain evidence="8">CGMCC 1.19061</strain>
    </source>
</reference>
<dbReference type="InterPro" id="IPR045861">
    <property type="entry name" value="CorA_cytoplasmic_dom"/>
</dbReference>
<evidence type="ECO:0000256" key="6">
    <source>
        <dbReference type="SAM" id="Phobius"/>
    </source>
</evidence>
<keyword evidence="5 6" id="KW-0472">Membrane</keyword>
<accession>A0ABV9M1T8</accession>
<dbReference type="PANTHER" id="PTHR47891:SF1">
    <property type="entry name" value="CORA-MAGNESIUM AND COBALT TRANSPORTER"/>
    <property type="match status" value="1"/>
</dbReference>
<sequence>MLKYLKVNKETGIEDGTDSDFNWLLINQDSFESSLEILKKYRLPDDIFLGSDSLGEIARIEKLKDTKLSNPLSLVFFNLSNSFTIIENRIEPISFVLSDDLLITYVGKNSTLIDDLLRDEHQNLVNFEQIILSTISRIYKHFIAELKKIKKEIDFLDDESRKTTGKKELFKLADIDRKIIFIDHTLRDQNDVLNQLWEMSTFTDNIAHSSFIFDIQLQQAQALKLVTIYHALIDTLGSLFESMISNNLNHLMKYLESAALVLTVPTLIAGIWGMNTGGLPFKEQDTGSYILFFVMVLLTVVTAVFLTKKNYFK</sequence>
<evidence type="ECO:0000256" key="2">
    <source>
        <dbReference type="ARBA" id="ARBA00009765"/>
    </source>
</evidence>
<dbReference type="Proteomes" id="UP001596026">
    <property type="component" value="Unassembled WGS sequence"/>
</dbReference>
<dbReference type="SUPFAM" id="SSF143865">
    <property type="entry name" value="CorA soluble domain-like"/>
    <property type="match status" value="1"/>
</dbReference>
<evidence type="ECO:0000256" key="4">
    <source>
        <dbReference type="ARBA" id="ARBA00022989"/>
    </source>
</evidence>
<evidence type="ECO:0000256" key="3">
    <source>
        <dbReference type="ARBA" id="ARBA00022692"/>
    </source>
</evidence>
<organism evidence="7 8">
    <name type="scientific">Enterococcus eurekensis</name>
    <dbReference type="NCBI Taxonomy" id="1159753"/>
    <lineage>
        <taxon>Bacteria</taxon>
        <taxon>Bacillati</taxon>
        <taxon>Bacillota</taxon>
        <taxon>Bacilli</taxon>
        <taxon>Lactobacillales</taxon>
        <taxon>Enterococcaceae</taxon>
        <taxon>Enterococcus</taxon>
    </lineage>
</organism>
<feature type="transmembrane region" description="Helical" evidence="6">
    <location>
        <begin position="254"/>
        <end position="274"/>
    </location>
</feature>
<comment type="subcellular location">
    <subcellularLocation>
        <location evidence="1">Membrane</location>
        <topology evidence="1">Multi-pass membrane protein</topology>
    </subcellularLocation>
</comment>
<dbReference type="RefSeq" id="WP_379963579.1">
    <property type="nucleotide sequence ID" value="NZ_JBHSGT010000017.1"/>
</dbReference>
<dbReference type="Pfam" id="PF01544">
    <property type="entry name" value="CorA"/>
    <property type="match status" value="1"/>
</dbReference>
<dbReference type="InterPro" id="IPR002523">
    <property type="entry name" value="MgTranspt_CorA/ZnTranspt_ZntB"/>
</dbReference>
<name>A0ABV9M1T8_9ENTE</name>
<evidence type="ECO:0000313" key="7">
    <source>
        <dbReference type="EMBL" id="MFC4709540.1"/>
    </source>
</evidence>
<dbReference type="EMBL" id="JBHSGT010000017">
    <property type="protein sequence ID" value="MFC4709540.1"/>
    <property type="molecule type" value="Genomic_DNA"/>
</dbReference>
<keyword evidence="4 6" id="KW-1133">Transmembrane helix</keyword>
<dbReference type="SUPFAM" id="SSF144083">
    <property type="entry name" value="Magnesium transport protein CorA, transmembrane region"/>
    <property type="match status" value="1"/>
</dbReference>
<keyword evidence="3 6" id="KW-0812">Transmembrane</keyword>
<gene>
    <name evidence="7" type="ORF">ACFO3L_02690</name>
</gene>
<protein>
    <submittedName>
        <fullName evidence="7">Magnesium transporter CorA family protein</fullName>
    </submittedName>
</protein>
<dbReference type="InterPro" id="IPR045863">
    <property type="entry name" value="CorA_TM1_TM2"/>
</dbReference>
<dbReference type="InterPro" id="IPR047199">
    <property type="entry name" value="CorA-like"/>
</dbReference>
<dbReference type="PANTHER" id="PTHR47891">
    <property type="entry name" value="TRANSPORTER-RELATED"/>
    <property type="match status" value="1"/>
</dbReference>
<proteinExistence type="inferred from homology"/>
<evidence type="ECO:0000313" key="8">
    <source>
        <dbReference type="Proteomes" id="UP001596026"/>
    </source>
</evidence>
<dbReference type="Gene3D" id="1.20.58.340">
    <property type="entry name" value="Magnesium transport protein CorA, transmembrane region"/>
    <property type="match status" value="2"/>
</dbReference>
<feature type="transmembrane region" description="Helical" evidence="6">
    <location>
        <begin position="286"/>
        <end position="307"/>
    </location>
</feature>
<evidence type="ECO:0000256" key="5">
    <source>
        <dbReference type="ARBA" id="ARBA00023136"/>
    </source>
</evidence>
<dbReference type="CDD" id="cd12827">
    <property type="entry name" value="EcCorA_ZntB-like_u2"/>
    <property type="match status" value="1"/>
</dbReference>
<keyword evidence="8" id="KW-1185">Reference proteome</keyword>
<comment type="similarity">
    <text evidence="2">Belongs to the CorA metal ion transporter (MIT) (TC 1.A.35) family.</text>
</comment>
<evidence type="ECO:0000256" key="1">
    <source>
        <dbReference type="ARBA" id="ARBA00004141"/>
    </source>
</evidence>
<comment type="caution">
    <text evidence="7">The sequence shown here is derived from an EMBL/GenBank/DDBJ whole genome shotgun (WGS) entry which is preliminary data.</text>
</comment>